<proteinExistence type="predicted"/>
<dbReference type="EMBL" id="MU864055">
    <property type="protein sequence ID" value="KAK4194526.1"/>
    <property type="molecule type" value="Genomic_DNA"/>
</dbReference>
<dbReference type="PANTHER" id="PTHR10622:SF10">
    <property type="entry name" value="HET DOMAIN-CONTAINING PROTEIN"/>
    <property type="match status" value="1"/>
</dbReference>
<evidence type="ECO:0000259" key="1">
    <source>
        <dbReference type="Pfam" id="PF06985"/>
    </source>
</evidence>
<dbReference type="Proteomes" id="UP001303160">
    <property type="component" value="Unassembled WGS sequence"/>
</dbReference>
<reference evidence="2" key="1">
    <citation type="journal article" date="2023" name="Mol. Phylogenet. Evol.">
        <title>Genome-scale phylogeny and comparative genomics of the fungal order Sordariales.</title>
        <authorList>
            <person name="Hensen N."/>
            <person name="Bonometti L."/>
            <person name="Westerberg I."/>
            <person name="Brannstrom I.O."/>
            <person name="Guillou S."/>
            <person name="Cros-Aarteil S."/>
            <person name="Calhoun S."/>
            <person name="Haridas S."/>
            <person name="Kuo A."/>
            <person name="Mondo S."/>
            <person name="Pangilinan J."/>
            <person name="Riley R."/>
            <person name="LaButti K."/>
            <person name="Andreopoulos B."/>
            <person name="Lipzen A."/>
            <person name="Chen C."/>
            <person name="Yan M."/>
            <person name="Daum C."/>
            <person name="Ng V."/>
            <person name="Clum A."/>
            <person name="Steindorff A."/>
            <person name="Ohm R.A."/>
            <person name="Martin F."/>
            <person name="Silar P."/>
            <person name="Natvig D.O."/>
            <person name="Lalanne C."/>
            <person name="Gautier V."/>
            <person name="Ament-Velasquez S.L."/>
            <person name="Kruys A."/>
            <person name="Hutchinson M.I."/>
            <person name="Powell A.J."/>
            <person name="Barry K."/>
            <person name="Miller A.N."/>
            <person name="Grigoriev I.V."/>
            <person name="Debuchy R."/>
            <person name="Gladieux P."/>
            <person name="Hiltunen Thoren M."/>
            <person name="Johannesson H."/>
        </authorList>
    </citation>
    <scope>NUCLEOTIDE SEQUENCE</scope>
    <source>
        <strain evidence="2">CBS 315.58</strain>
    </source>
</reference>
<dbReference type="AlphaFoldDB" id="A0AAN7AMS8"/>
<feature type="domain" description="Heterokaryon incompatibility" evidence="1">
    <location>
        <begin position="20"/>
        <end position="112"/>
    </location>
</feature>
<protein>
    <submittedName>
        <fullName evidence="2">Vegetative incompatibility protein HET-E-1</fullName>
    </submittedName>
</protein>
<organism evidence="2 3">
    <name type="scientific">Triangularia verruculosa</name>
    <dbReference type="NCBI Taxonomy" id="2587418"/>
    <lineage>
        <taxon>Eukaryota</taxon>
        <taxon>Fungi</taxon>
        <taxon>Dikarya</taxon>
        <taxon>Ascomycota</taxon>
        <taxon>Pezizomycotina</taxon>
        <taxon>Sordariomycetes</taxon>
        <taxon>Sordariomycetidae</taxon>
        <taxon>Sordariales</taxon>
        <taxon>Podosporaceae</taxon>
        <taxon>Triangularia</taxon>
    </lineage>
</organism>
<reference evidence="2" key="2">
    <citation type="submission" date="2023-05" db="EMBL/GenBank/DDBJ databases">
        <authorList>
            <consortium name="Lawrence Berkeley National Laboratory"/>
            <person name="Steindorff A."/>
            <person name="Hensen N."/>
            <person name="Bonometti L."/>
            <person name="Westerberg I."/>
            <person name="Brannstrom I.O."/>
            <person name="Guillou S."/>
            <person name="Cros-Aarteil S."/>
            <person name="Calhoun S."/>
            <person name="Haridas S."/>
            <person name="Kuo A."/>
            <person name="Mondo S."/>
            <person name="Pangilinan J."/>
            <person name="Riley R."/>
            <person name="Labutti K."/>
            <person name="Andreopoulos B."/>
            <person name="Lipzen A."/>
            <person name="Chen C."/>
            <person name="Yanf M."/>
            <person name="Daum C."/>
            <person name="Ng V."/>
            <person name="Clum A."/>
            <person name="Ohm R."/>
            <person name="Martin F."/>
            <person name="Silar P."/>
            <person name="Natvig D."/>
            <person name="Lalanne C."/>
            <person name="Gautier V."/>
            <person name="Ament-Velasquez S.L."/>
            <person name="Kruys A."/>
            <person name="Hutchinson M.I."/>
            <person name="Powell A.J."/>
            <person name="Barry K."/>
            <person name="Miller A.N."/>
            <person name="Grigoriev I.V."/>
            <person name="Debuchy R."/>
            <person name="Gladieux P."/>
            <person name="Thoren M.H."/>
            <person name="Johannesson H."/>
        </authorList>
    </citation>
    <scope>NUCLEOTIDE SEQUENCE</scope>
    <source>
        <strain evidence="2">CBS 315.58</strain>
    </source>
</reference>
<evidence type="ECO:0000313" key="3">
    <source>
        <dbReference type="Proteomes" id="UP001303160"/>
    </source>
</evidence>
<keyword evidence="3" id="KW-1185">Reference proteome</keyword>
<sequence length="656" mass="75056">MRLLNTTTLRLESPWSSPVYAILSHTWGEDEVLFVDISDQLKPLPTSKNGFRKVMDSCERARQDGYNYIWIDTCCIDKTSSAELSEAINSMFRWYHRADRCYVYLSDVNNPSGPLVLFENSRWFTRGWTLQELIAPRDVRFYDSQWAFLGSRQVLRGTPYAGLLTINDLADRIHEITGIPVEILRWFSPKSDSPLVRRRSKRSGLDKYEPTYKLENYLRACSTGQIMSWAAYRLTARKEDEAYSLLGLFGVNMPLLYGEGRHAFYRLQQEILKTSSDQSILAYDRQFYSDSRHLLADSPRCFASSEVVQSLKDGPIFSASTSSFDLLPSPKAVEAGVLMCPLFRQGKQDKTRYLAILNCIYRSDLTSHPAIVLRKEHPDQDTLRTFYRTPGSGLHKVTPIDEQGWVEWATVVDGLSNRLHYDLKKCFMDTIRLYFEPPHRFSDSPSDIAKLASSYTIGMRVRLDIPETQKYSYAAHPHTLQVKEHRIYAPSIECSSWPKRFLGDQSPETNHLALFGAIVLQFDGMGTVALSWGKSCRSERGDVSPEPWCAIMDWGKVVTAAQGQESQTIDLDSSALQTAAKFLYSTHQSSWLSLLATKPDTRVEYNTSRLKMRCEMHTADFFGDPLFEMELAVHLQGRSSFGDMVRLPFYFSSRDM</sequence>
<comment type="caution">
    <text evidence="2">The sequence shown here is derived from an EMBL/GenBank/DDBJ whole genome shotgun (WGS) entry which is preliminary data.</text>
</comment>
<name>A0AAN7AMS8_9PEZI</name>
<gene>
    <name evidence="2" type="ORF">QBC40DRAFT_32648</name>
</gene>
<evidence type="ECO:0000313" key="2">
    <source>
        <dbReference type="EMBL" id="KAK4194526.1"/>
    </source>
</evidence>
<accession>A0AAN7AMS8</accession>
<dbReference type="PANTHER" id="PTHR10622">
    <property type="entry name" value="HET DOMAIN-CONTAINING PROTEIN"/>
    <property type="match status" value="1"/>
</dbReference>
<dbReference type="Pfam" id="PF06985">
    <property type="entry name" value="HET"/>
    <property type="match status" value="1"/>
</dbReference>
<dbReference type="InterPro" id="IPR010730">
    <property type="entry name" value="HET"/>
</dbReference>